<sequence length="102" mass="11709">MNSMQNQICQVLEECKASSILVINTEGKTVICDFMIIATAESSRQMQFIAQTLLRDFKKDRMQSNAETDENWTLIDLGDAIVHIMTPEARNTINLEEIWSKR</sequence>
<comment type="similarity">
    <text evidence="1 2">Belongs to the Iojap/RsfS family.</text>
</comment>
<keyword evidence="2" id="KW-0963">Cytoplasm</keyword>
<evidence type="ECO:0000313" key="3">
    <source>
        <dbReference type="EMBL" id="UTC24955.1"/>
    </source>
</evidence>
<protein>
    <recommendedName>
        <fullName evidence="2">Ribosomal silencing factor RsfS</fullName>
    </recommendedName>
</protein>
<proteinExistence type="inferred from homology"/>
<dbReference type="PANTHER" id="PTHR21043:SF0">
    <property type="entry name" value="MITOCHONDRIAL ASSEMBLY OF RIBOSOMAL LARGE SUBUNIT PROTEIN 1"/>
    <property type="match status" value="1"/>
</dbReference>
<organism evidence="3 4">
    <name type="scientific">Candidatus Comchoanobacter bicostacola</name>
    <dbReference type="NCBI Taxonomy" id="2919598"/>
    <lineage>
        <taxon>Bacteria</taxon>
        <taxon>Pseudomonadati</taxon>
        <taxon>Pseudomonadota</taxon>
        <taxon>Gammaproteobacteria</taxon>
        <taxon>Candidatus Comchoanobacterales</taxon>
        <taxon>Candidatus Comchoanobacteraceae</taxon>
        <taxon>Candidatus Comchoanobacter</taxon>
    </lineage>
</organism>
<reference evidence="3 4" key="1">
    <citation type="journal article" date="2022" name="Nat. Microbiol.">
        <title>The microbiome of a bacterivorous marine choanoflagellate contains a resource-demanding obligate bacterial associate.</title>
        <authorList>
            <person name="Needham D.M."/>
            <person name="Poirier C."/>
            <person name="Bachy C."/>
            <person name="George E.E."/>
            <person name="Wilken S."/>
            <person name="Yung C.C.M."/>
            <person name="Limardo A.J."/>
            <person name="Morando M."/>
            <person name="Sudek L."/>
            <person name="Malmstrom R.R."/>
            <person name="Keeling P.J."/>
            <person name="Santoro A.E."/>
            <person name="Worden A.Z."/>
        </authorList>
    </citation>
    <scope>NUCLEOTIDE SEQUENCE [LARGE SCALE GENOMIC DNA]</scope>
    <source>
        <strain evidence="3 4">Comchoano-1</strain>
    </source>
</reference>
<keyword evidence="4" id="KW-1185">Reference proteome</keyword>
<comment type="subunit">
    <text evidence="2">Interacts with ribosomal protein uL14 (rplN).</text>
</comment>
<dbReference type="InterPro" id="IPR004394">
    <property type="entry name" value="Iojap/RsfS/C7orf30"/>
</dbReference>
<accession>A0ABY5DN43</accession>
<dbReference type="EMBL" id="CP092900">
    <property type="protein sequence ID" value="UTC24955.1"/>
    <property type="molecule type" value="Genomic_DNA"/>
</dbReference>
<dbReference type="NCBIfam" id="TIGR00090">
    <property type="entry name" value="rsfS_iojap_ybeB"/>
    <property type="match status" value="1"/>
</dbReference>
<dbReference type="Pfam" id="PF02410">
    <property type="entry name" value="RsfS"/>
    <property type="match status" value="1"/>
</dbReference>
<evidence type="ECO:0000256" key="2">
    <source>
        <dbReference type="HAMAP-Rule" id="MF_01477"/>
    </source>
</evidence>
<keyword evidence="2" id="KW-0678">Repressor</keyword>
<comment type="function">
    <text evidence="2">Functions as a ribosomal silencing factor. Interacts with ribosomal protein uL14 (rplN), blocking formation of intersubunit bridge B8. Prevents association of the 30S and 50S ribosomal subunits and the formation of functional ribosomes, thus repressing translation.</text>
</comment>
<dbReference type="SUPFAM" id="SSF81301">
    <property type="entry name" value="Nucleotidyltransferase"/>
    <property type="match status" value="1"/>
</dbReference>
<keyword evidence="2" id="KW-0810">Translation regulation</keyword>
<evidence type="ECO:0000313" key="4">
    <source>
        <dbReference type="Proteomes" id="UP001055955"/>
    </source>
</evidence>
<dbReference type="PANTHER" id="PTHR21043">
    <property type="entry name" value="IOJAP SUPERFAMILY ORTHOLOG"/>
    <property type="match status" value="1"/>
</dbReference>
<dbReference type="InterPro" id="IPR043519">
    <property type="entry name" value="NT_sf"/>
</dbReference>
<comment type="subcellular location">
    <subcellularLocation>
        <location evidence="2">Cytoplasm</location>
    </subcellularLocation>
</comment>
<dbReference type="HAMAP" id="MF_01477">
    <property type="entry name" value="Iojap_RsfS"/>
    <property type="match status" value="1"/>
</dbReference>
<evidence type="ECO:0000256" key="1">
    <source>
        <dbReference type="ARBA" id="ARBA00010574"/>
    </source>
</evidence>
<gene>
    <name evidence="2 3" type="primary">rsfS</name>
    <name evidence="3" type="ORF">MMH89_02180</name>
</gene>
<name>A0ABY5DN43_9GAMM</name>
<dbReference type="Proteomes" id="UP001055955">
    <property type="component" value="Chromosome"/>
</dbReference>
<dbReference type="Gene3D" id="3.30.460.10">
    <property type="entry name" value="Beta Polymerase, domain 2"/>
    <property type="match status" value="1"/>
</dbReference>
<dbReference type="RefSeq" id="WP_258568744.1">
    <property type="nucleotide sequence ID" value="NZ_CP092900.1"/>
</dbReference>